<keyword evidence="4" id="KW-1185">Reference proteome</keyword>
<evidence type="ECO:0000256" key="1">
    <source>
        <dbReference type="SAM" id="MobiDB-lite"/>
    </source>
</evidence>
<accession>A0ABR3YSE3</accession>
<gene>
    <name evidence="3" type="ORF">Sste5346_008113</name>
</gene>
<proteinExistence type="predicted"/>
<feature type="signal peptide" evidence="2">
    <location>
        <begin position="1"/>
        <end position="19"/>
    </location>
</feature>
<organism evidence="3 4">
    <name type="scientific">Sporothrix stenoceras</name>
    <dbReference type="NCBI Taxonomy" id="5173"/>
    <lineage>
        <taxon>Eukaryota</taxon>
        <taxon>Fungi</taxon>
        <taxon>Dikarya</taxon>
        <taxon>Ascomycota</taxon>
        <taxon>Pezizomycotina</taxon>
        <taxon>Sordariomycetes</taxon>
        <taxon>Sordariomycetidae</taxon>
        <taxon>Ophiostomatales</taxon>
        <taxon>Ophiostomataceae</taxon>
        <taxon>Sporothrix</taxon>
    </lineage>
</organism>
<evidence type="ECO:0000256" key="2">
    <source>
        <dbReference type="SAM" id="SignalP"/>
    </source>
</evidence>
<protein>
    <submittedName>
        <fullName evidence="3">Uncharacterized protein</fullName>
    </submittedName>
</protein>
<feature type="region of interest" description="Disordered" evidence="1">
    <location>
        <begin position="99"/>
        <end position="121"/>
    </location>
</feature>
<feature type="chain" id="PRO_5045405902" evidence="2">
    <location>
        <begin position="20"/>
        <end position="121"/>
    </location>
</feature>
<name>A0ABR3YSE3_9PEZI</name>
<dbReference type="Proteomes" id="UP001583186">
    <property type="component" value="Unassembled WGS sequence"/>
</dbReference>
<dbReference type="EMBL" id="JAWCUI010000059">
    <property type="protein sequence ID" value="KAL1890788.1"/>
    <property type="molecule type" value="Genomic_DNA"/>
</dbReference>
<evidence type="ECO:0000313" key="4">
    <source>
        <dbReference type="Proteomes" id="UP001583186"/>
    </source>
</evidence>
<sequence length="121" mass="12839">MRLSVLSLLWASLATHVLAGPTPSTHSAVDEDAGHRLPEYAHAHLLIARASSSASGLLRNATTNDITKARAIVDDAIGRMAVLNAARQANPVRNHYRLRPGTRVGKRAADTDDLALPSATT</sequence>
<reference evidence="3 4" key="1">
    <citation type="journal article" date="2024" name="IMA Fungus">
        <title>IMA Genome - F19 : A genome assembly and annotation guide to empower mycologists, including annotated draft genome sequences of Ceratocystis pirilliformis, Diaporthe australafricana, Fusarium ophioides, Paecilomyces lecythidis, and Sporothrix stenoceras.</title>
        <authorList>
            <person name="Aylward J."/>
            <person name="Wilson A.M."/>
            <person name="Visagie C.M."/>
            <person name="Spraker J."/>
            <person name="Barnes I."/>
            <person name="Buitendag C."/>
            <person name="Ceriani C."/>
            <person name="Del Mar Angel L."/>
            <person name="du Plessis D."/>
            <person name="Fuchs T."/>
            <person name="Gasser K."/>
            <person name="Kramer D."/>
            <person name="Li W."/>
            <person name="Munsamy K."/>
            <person name="Piso A."/>
            <person name="Price J.L."/>
            <person name="Sonnekus B."/>
            <person name="Thomas C."/>
            <person name="van der Nest A."/>
            <person name="van Dijk A."/>
            <person name="van Heerden A."/>
            <person name="van Vuuren N."/>
            <person name="Yilmaz N."/>
            <person name="Duong T.A."/>
            <person name="van der Merwe N.A."/>
            <person name="Wingfield M.J."/>
            <person name="Wingfield B.D."/>
        </authorList>
    </citation>
    <scope>NUCLEOTIDE SEQUENCE [LARGE SCALE GENOMIC DNA]</scope>
    <source>
        <strain evidence="3 4">CMW 5346</strain>
    </source>
</reference>
<evidence type="ECO:0000313" key="3">
    <source>
        <dbReference type="EMBL" id="KAL1890788.1"/>
    </source>
</evidence>
<comment type="caution">
    <text evidence="3">The sequence shown here is derived from an EMBL/GenBank/DDBJ whole genome shotgun (WGS) entry which is preliminary data.</text>
</comment>
<keyword evidence="2" id="KW-0732">Signal</keyword>